<dbReference type="RefSeq" id="WP_209146485.1">
    <property type="nucleotide sequence ID" value="NZ_JAGHKP010000003.1"/>
</dbReference>
<dbReference type="InterPro" id="IPR032508">
    <property type="entry name" value="FecR_C"/>
</dbReference>
<keyword evidence="1" id="KW-0812">Transmembrane</keyword>
<evidence type="ECO:0000256" key="1">
    <source>
        <dbReference type="SAM" id="Phobius"/>
    </source>
</evidence>
<feature type="transmembrane region" description="Helical" evidence="1">
    <location>
        <begin position="94"/>
        <end position="112"/>
    </location>
</feature>
<feature type="domain" description="Protein FecR C-terminal" evidence="3">
    <location>
        <begin position="330"/>
        <end position="397"/>
    </location>
</feature>
<evidence type="ECO:0000313" key="4">
    <source>
        <dbReference type="EMBL" id="MBO9153483.1"/>
    </source>
</evidence>
<dbReference type="PANTHER" id="PTHR30273">
    <property type="entry name" value="PERIPLASMIC SIGNAL SENSOR AND SIGMA FACTOR ACTIVATOR FECR-RELATED"/>
    <property type="match status" value="1"/>
</dbReference>
<dbReference type="Pfam" id="PF16344">
    <property type="entry name" value="FecR_C"/>
    <property type="match status" value="1"/>
</dbReference>
<name>A0ABS3YFN4_9BACT</name>
<keyword evidence="1" id="KW-1133">Transmembrane helix</keyword>
<dbReference type="Gene3D" id="3.55.50.30">
    <property type="match status" value="1"/>
</dbReference>
<evidence type="ECO:0000313" key="5">
    <source>
        <dbReference type="Proteomes" id="UP000679126"/>
    </source>
</evidence>
<dbReference type="InterPro" id="IPR006860">
    <property type="entry name" value="FecR"/>
</dbReference>
<organism evidence="4 5">
    <name type="scientific">Chitinophaga chungangae</name>
    <dbReference type="NCBI Taxonomy" id="2821488"/>
    <lineage>
        <taxon>Bacteria</taxon>
        <taxon>Pseudomonadati</taxon>
        <taxon>Bacteroidota</taxon>
        <taxon>Chitinophagia</taxon>
        <taxon>Chitinophagales</taxon>
        <taxon>Chitinophagaceae</taxon>
        <taxon>Chitinophaga</taxon>
    </lineage>
</organism>
<comment type="caution">
    <text evidence="4">The sequence shown here is derived from an EMBL/GenBank/DDBJ whole genome shotgun (WGS) entry which is preliminary data.</text>
</comment>
<dbReference type="Proteomes" id="UP000679126">
    <property type="component" value="Unassembled WGS sequence"/>
</dbReference>
<dbReference type="InterPro" id="IPR012373">
    <property type="entry name" value="Ferrdict_sens_TM"/>
</dbReference>
<dbReference type="EMBL" id="JAGHKP010000003">
    <property type="protein sequence ID" value="MBO9153483.1"/>
    <property type="molecule type" value="Genomic_DNA"/>
</dbReference>
<keyword evidence="1" id="KW-0472">Membrane</keyword>
<proteinExistence type="predicted"/>
<keyword evidence="5" id="KW-1185">Reference proteome</keyword>
<dbReference type="PANTHER" id="PTHR30273:SF2">
    <property type="entry name" value="PROTEIN FECR"/>
    <property type="match status" value="1"/>
</dbReference>
<sequence>MEQNARLTYLLERLATHTATEDELNELTALVGQDGPGVSIDEVESWLQEHGEQPLPAYNPQHWTQLADQILQSDKLTENPISRPARKVHFQRRWGWAAAAIVLIAAGTWYLSRSHQPQPVPIVAGSTPVDVSPGKNGAILTLADGSEMVLDSAGNGVITRQNGTAVVLKNNGLQYTAEGPGTGEMKYNTLTTPKGRQFAVVLPDGSKVWLNAASSLHFPVAFNGKERSVEVSGEAYFEVAKDAAKPFRVKVPGKISLEVLGTVFNVNAYTNETNSYTTLVEGAVRISPDGKNGGAVVLKPGDQLQAGGAGMDVTRNANVDKAVAWKNGLFNFEGVGLREMMRQLERWYDLEVVYEGNVPDVRFFGEMSRKLKLSDVLTGLERSDVHFRLEEGRRLIVMP</sequence>
<reference evidence="5" key="1">
    <citation type="submission" date="2021-03" db="EMBL/GenBank/DDBJ databases">
        <title>Assistant Professor.</title>
        <authorList>
            <person name="Huq M.A."/>
        </authorList>
    </citation>
    <scope>NUCLEOTIDE SEQUENCE [LARGE SCALE GENOMIC DNA]</scope>
    <source>
        <strain evidence="5">MAH-28</strain>
    </source>
</reference>
<evidence type="ECO:0000259" key="2">
    <source>
        <dbReference type="Pfam" id="PF04773"/>
    </source>
</evidence>
<dbReference type="Pfam" id="PF04773">
    <property type="entry name" value="FecR"/>
    <property type="match status" value="1"/>
</dbReference>
<accession>A0ABS3YFN4</accession>
<dbReference type="Gene3D" id="2.60.120.1440">
    <property type="match status" value="1"/>
</dbReference>
<gene>
    <name evidence="4" type="ORF">J7I43_14740</name>
</gene>
<protein>
    <submittedName>
        <fullName evidence="4">FecR domain-containing protein</fullName>
    </submittedName>
</protein>
<feature type="domain" description="FecR protein" evidence="2">
    <location>
        <begin position="189"/>
        <end position="285"/>
    </location>
</feature>
<evidence type="ECO:0000259" key="3">
    <source>
        <dbReference type="Pfam" id="PF16344"/>
    </source>
</evidence>